<reference evidence="2" key="1">
    <citation type="submission" date="2021-01" db="EMBL/GenBank/DDBJ databases">
        <authorList>
            <consortium name="Genoscope - CEA"/>
            <person name="William W."/>
        </authorList>
    </citation>
    <scope>NUCLEOTIDE SEQUENCE</scope>
</reference>
<protein>
    <submittedName>
        <fullName evidence="2">(rape) hypothetical protein</fullName>
    </submittedName>
</protein>
<name>A0A817B0C0_BRANA</name>
<gene>
    <name evidence="2" type="ORF">DARMORV10_A10P13880.1</name>
</gene>
<evidence type="ECO:0000313" key="2">
    <source>
        <dbReference type="EMBL" id="CAF2329997.1"/>
    </source>
</evidence>
<organism evidence="2">
    <name type="scientific">Brassica napus</name>
    <name type="common">Rape</name>
    <dbReference type="NCBI Taxonomy" id="3708"/>
    <lineage>
        <taxon>Eukaryota</taxon>
        <taxon>Viridiplantae</taxon>
        <taxon>Streptophyta</taxon>
        <taxon>Embryophyta</taxon>
        <taxon>Tracheophyta</taxon>
        <taxon>Spermatophyta</taxon>
        <taxon>Magnoliopsida</taxon>
        <taxon>eudicotyledons</taxon>
        <taxon>Gunneridae</taxon>
        <taxon>Pentapetalae</taxon>
        <taxon>rosids</taxon>
        <taxon>malvids</taxon>
        <taxon>Brassicales</taxon>
        <taxon>Brassicaceae</taxon>
        <taxon>Brassiceae</taxon>
        <taxon>Brassica</taxon>
    </lineage>
</organism>
<feature type="region of interest" description="Disordered" evidence="1">
    <location>
        <begin position="73"/>
        <end position="106"/>
    </location>
</feature>
<sequence length="152" mass="16933">MEVGEHVLQTQHVLETKQKGNTWLTKTSPNFTALKVVAEPGKDRIKLDQFIEGEDKKARVVAGQDCVMRTTYLPESEAGQDGALRATTSQKHSPSVGSQAPVTDPASLTEALSLKDKGKKTERPFSFTFSIIHLCEKFGRENREERESACQW</sequence>
<dbReference type="AlphaFoldDB" id="A0A817B0C0"/>
<evidence type="ECO:0000256" key="1">
    <source>
        <dbReference type="SAM" id="MobiDB-lite"/>
    </source>
</evidence>
<proteinExistence type="predicted"/>
<dbReference type="EMBL" id="HG994364">
    <property type="protein sequence ID" value="CAF2329997.1"/>
    <property type="molecule type" value="Genomic_DNA"/>
</dbReference>
<feature type="compositionally biased region" description="Polar residues" evidence="1">
    <location>
        <begin position="86"/>
        <end position="101"/>
    </location>
</feature>
<accession>A0A817B0C0</accession>
<dbReference type="Proteomes" id="UP001295469">
    <property type="component" value="Chromosome A10"/>
</dbReference>